<protein>
    <submittedName>
        <fullName evidence="1">Uncharacterized protein</fullName>
    </submittedName>
</protein>
<organism evidence="1 2">
    <name type="scientific">Moorena producens 3L</name>
    <dbReference type="NCBI Taxonomy" id="489825"/>
    <lineage>
        <taxon>Bacteria</taxon>
        <taxon>Bacillati</taxon>
        <taxon>Cyanobacteriota</taxon>
        <taxon>Cyanophyceae</taxon>
        <taxon>Coleofasciculales</taxon>
        <taxon>Coleofasciculaceae</taxon>
        <taxon>Moorena</taxon>
    </lineage>
</organism>
<proteinExistence type="predicted"/>
<dbReference type="HOGENOM" id="CLU_3137801_0_0_3"/>
<evidence type="ECO:0000313" key="2">
    <source>
        <dbReference type="Proteomes" id="UP000003959"/>
    </source>
</evidence>
<evidence type="ECO:0000313" key="1">
    <source>
        <dbReference type="EMBL" id="EGJ33035.1"/>
    </source>
</evidence>
<gene>
    <name evidence="1" type="ORF">LYNGBM3L_55850</name>
</gene>
<dbReference type="Proteomes" id="UP000003959">
    <property type="component" value="Unassembled WGS sequence"/>
</dbReference>
<dbReference type="EMBL" id="GL890874">
    <property type="protein sequence ID" value="EGJ33035.1"/>
    <property type="molecule type" value="Genomic_DNA"/>
</dbReference>
<sequence length="49" mass="5711">MLGNGKSHPVFIYTSDRGVFRKKAQKKFLSDFFAKTLVERCCNKWLSQV</sequence>
<reference evidence="2" key="1">
    <citation type="journal article" date="2011" name="Proc. Natl. Acad. Sci. U.S.A.">
        <title>Genomic insights into the physiology and ecology of the marine filamentous cyanobacterium Lyngbya majuscula.</title>
        <authorList>
            <person name="Jones A.C."/>
            <person name="Monroe E.A."/>
            <person name="Podell S."/>
            <person name="Hess W.R."/>
            <person name="Klages S."/>
            <person name="Esquenazi E."/>
            <person name="Niessen S."/>
            <person name="Hoover H."/>
            <person name="Rothmann M."/>
            <person name="Lasken R.S."/>
            <person name="Yates J.R.III."/>
            <person name="Reinhardt R."/>
            <person name="Kube M."/>
            <person name="Burkart M.D."/>
            <person name="Allen E.E."/>
            <person name="Dorrestein P.C."/>
            <person name="Gerwick W.H."/>
            <person name="Gerwick L."/>
        </authorList>
    </citation>
    <scope>NUCLEOTIDE SEQUENCE [LARGE SCALE GENOMIC DNA]</scope>
    <source>
        <strain evidence="2">3L</strain>
    </source>
</reference>
<keyword evidence="2" id="KW-1185">Reference proteome</keyword>
<name>F4XR60_9CYAN</name>
<accession>F4XR60</accession>
<dbReference type="AlphaFoldDB" id="F4XR60"/>